<proteinExistence type="predicted"/>
<feature type="compositionally biased region" description="Basic and acidic residues" evidence="1">
    <location>
        <begin position="61"/>
        <end position="77"/>
    </location>
</feature>
<feature type="region of interest" description="Disordered" evidence="1">
    <location>
        <begin position="1"/>
        <end position="83"/>
    </location>
</feature>
<organism evidence="2 3">
    <name type="scientific">Sphagnum troendelagicum</name>
    <dbReference type="NCBI Taxonomy" id="128251"/>
    <lineage>
        <taxon>Eukaryota</taxon>
        <taxon>Viridiplantae</taxon>
        <taxon>Streptophyta</taxon>
        <taxon>Embryophyta</taxon>
        <taxon>Bryophyta</taxon>
        <taxon>Sphagnophytina</taxon>
        <taxon>Sphagnopsida</taxon>
        <taxon>Sphagnales</taxon>
        <taxon>Sphagnaceae</taxon>
        <taxon>Sphagnum</taxon>
    </lineage>
</organism>
<sequence>MLISFQRRRRISVRSQTPSPQPVIAKPLAADIDRSTTSVAQQQQQKQQSRQQRRQQQPQRSSDDGRRRRLGGDEGHILCRTVA</sequence>
<evidence type="ECO:0000313" key="2">
    <source>
        <dbReference type="EMBL" id="CAK9222214.1"/>
    </source>
</evidence>
<protein>
    <submittedName>
        <fullName evidence="2">Uncharacterized protein</fullName>
    </submittedName>
</protein>
<dbReference type="Proteomes" id="UP001497512">
    <property type="component" value="Chromosome 4"/>
</dbReference>
<feature type="compositionally biased region" description="Basic residues" evidence="1">
    <location>
        <begin position="1"/>
        <end position="12"/>
    </location>
</feature>
<dbReference type="EMBL" id="OZ019896">
    <property type="protein sequence ID" value="CAK9222214.1"/>
    <property type="molecule type" value="Genomic_DNA"/>
</dbReference>
<evidence type="ECO:0000313" key="3">
    <source>
        <dbReference type="Proteomes" id="UP001497512"/>
    </source>
</evidence>
<keyword evidence="3" id="KW-1185">Reference proteome</keyword>
<evidence type="ECO:0000256" key="1">
    <source>
        <dbReference type="SAM" id="MobiDB-lite"/>
    </source>
</evidence>
<reference evidence="2" key="1">
    <citation type="submission" date="2024-02" db="EMBL/GenBank/DDBJ databases">
        <authorList>
            <consortium name="ELIXIR-Norway"/>
            <consortium name="Elixir Norway"/>
        </authorList>
    </citation>
    <scope>NUCLEOTIDE SEQUENCE</scope>
</reference>
<accession>A0ABP0UHJ7</accession>
<feature type="compositionally biased region" description="Low complexity" evidence="1">
    <location>
        <begin position="41"/>
        <end position="60"/>
    </location>
</feature>
<name>A0ABP0UHJ7_9BRYO</name>
<gene>
    <name evidence="2" type="ORF">CSSPTR1EN2_LOCUS15953</name>
</gene>